<dbReference type="AlphaFoldDB" id="A0AAN7L1D0"/>
<evidence type="ECO:0008006" key="7">
    <source>
        <dbReference type="Google" id="ProtNLM"/>
    </source>
</evidence>
<dbReference type="InterPro" id="IPR044787">
    <property type="entry name" value="HHO5-like"/>
</dbReference>
<dbReference type="SUPFAM" id="SSF46689">
    <property type="entry name" value="Homeodomain-like"/>
    <property type="match status" value="1"/>
</dbReference>
<dbReference type="EMBL" id="JAXQNO010000020">
    <property type="protein sequence ID" value="KAK4772747.1"/>
    <property type="molecule type" value="Genomic_DNA"/>
</dbReference>
<reference evidence="5 6" key="1">
    <citation type="journal article" date="2023" name="Hortic Res">
        <title>Pangenome of water caltrop reveals structural variations and asymmetric subgenome divergence after allopolyploidization.</title>
        <authorList>
            <person name="Zhang X."/>
            <person name="Chen Y."/>
            <person name="Wang L."/>
            <person name="Yuan Y."/>
            <person name="Fang M."/>
            <person name="Shi L."/>
            <person name="Lu R."/>
            <person name="Comes H.P."/>
            <person name="Ma Y."/>
            <person name="Chen Y."/>
            <person name="Huang G."/>
            <person name="Zhou Y."/>
            <person name="Zheng Z."/>
            <person name="Qiu Y."/>
        </authorList>
    </citation>
    <scope>NUCLEOTIDE SEQUENCE [LARGE SCALE GENOMIC DNA]</scope>
    <source>
        <strain evidence="5">F231</strain>
    </source>
</reference>
<dbReference type="PANTHER" id="PTHR31003">
    <property type="entry name" value="MYB FAMILY TRANSCRIPTION FACTOR"/>
    <property type="match status" value="1"/>
</dbReference>
<dbReference type="GO" id="GO:0005634">
    <property type="term" value="C:nucleus"/>
    <property type="evidence" value="ECO:0007669"/>
    <property type="project" value="UniProtKB-SubCell"/>
</dbReference>
<keyword evidence="3" id="KW-0804">Transcription</keyword>
<dbReference type="InterPro" id="IPR006447">
    <property type="entry name" value="Myb_dom_plants"/>
</dbReference>
<evidence type="ECO:0000256" key="3">
    <source>
        <dbReference type="ARBA" id="ARBA00023163"/>
    </source>
</evidence>
<protein>
    <recommendedName>
        <fullName evidence="7">HTH myb-type domain-containing protein</fullName>
    </recommendedName>
</protein>
<evidence type="ECO:0000313" key="6">
    <source>
        <dbReference type="Proteomes" id="UP001346149"/>
    </source>
</evidence>
<evidence type="ECO:0000313" key="5">
    <source>
        <dbReference type="EMBL" id="KAK4772747.1"/>
    </source>
</evidence>
<dbReference type="GO" id="GO:0003677">
    <property type="term" value="F:DNA binding"/>
    <property type="evidence" value="ECO:0007669"/>
    <property type="project" value="UniProtKB-KW"/>
</dbReference>
<dbReference type="InterPro" id="IPR009057">
    <property type="entry name" value="Homeodomain-like_sf"/>
</dbReference>
<organism evidence="5 6">
    <name type="scientific">Trapa natans</name>
    <name type="common">Water chestnut</name>
    <dbReference type="NCBI Taxonomy" id="22666"/>
    <lineage>
        <taxon>Eukaryota</taxon>
        <taxon>Viridiplantae</taxon>
        <taxon>Streptophyta</taxon>
        <taxon>Embryophyta</taxon>
        <taxon>Tracheophyta</taxon>
        <taxon>Spermatophyta</taxon>
        <taxon>Magnoliopsida</taxon>
        <taxon>eudicotyledons</taxon>
        <taxon>Gunneridae</taxon>
        <taxon>Pentapetalae</taxon>
        <taxon>rosids</taxon>
        <taxon>malvids</taxon>
        <taxon>Myrtales</taxon>
        <taxon>Lythraceae</taxon>
        <taxon>Trapa</taxon>
    </lineage>
</organism>
<keyword evidence="2" id="KW-0805">Transcription regulation</keyword>
<proteinExistence type="predicted"/>
<dbReference type="NCBIfam" id="TIGR01557">
    <property type="entry name" value="myb_SHAQKYF"/>
    <property type="match status" value="1"/>
</dbReference>
<keyword evidence="4" id="KW-0539">Nucleus</keyword>
<evidence type="ECO:0000256" key="2">
    <source>
        <dbReference type="ARBA" id="ARBA00023015"/>
    </source>
</evidence>
<dbReference type="PANTHER" id="PTHR31003:SF16">
    <property type="entry name" value="TRANSCRIPTION FACTOR HHO2"/>
    <property type="match status" value="1"/>
</dbReference>
<comment type="subcellular location">
    <subcellularLocation>
        <location evidence="1">Nucleus</location>
    </subcellularLocation>
</comment>
<accession>A0AAN7L1D0</accession>
<gene>
    <name evidence="5" type="ORF">SAY86_014522</name>
</gene>
<dbReference type="Proteomes" id="UP001346149">
    <property type="component" value="Unassembled WGS sequence"/>
</dbReference>
<sequence length="157" mass="17157">MDGMNGQTSECSEQNSMKGPLLEEFVPIKRNSSNFAGGWSQTPKQIMELMKVDGLTKDEVKSHLQKYRLHAKSSPPQNSWNAQTPQFVVVEGFMGANTTATLYNPVGAGQWNICTDSGGASSTQGGCRRGKLLGRCRRSAEGRVLKNPSNGYVEMRV</sequence>
<dbReference type="GO" id="GO:0003700">
    <property type="term" value="F:DNA-binding transcription factor activity"/>
    <property type="evidence" value="ECO:0007669"/>
    <property type="project" value="InterPro"/>
</dbReference>
<dbReference type="Gene3D" id="1.10.10.60">
    <property type="entry name" value="Homeodomain-like"/>
    <property type="match status" value="1"/>
</dbReference>
<evidence type="ECO:0000256" key="4">
    <source>
        <dbReference type="ARBA" id="ARBA00023242"/>
    </source>
</evidence>
<evidence type="ECO:0000256" key="1">
    <source>
        <dbReference type="ARBA" id="ARBA00004123"/>
    </source>
</evidence>
<keyword evidence="6" id="KW-1185">Reference proteome</keyword>
<comment type="caution">
    <text evidence="5">The sequence shown here is derived from an EMBL/GenBank/DDBJ whole genome shotgun (WGS) entry which is preliminary data.</text>
</comment>
<name>A0AAN7L1D0_TRANT</name>